<organism evidence="3">
    <name type="scientific">Brugia pahangi</name>
    <name type="common">Filarial nematode worm</name>
    <dbReference type="NCBI Taxonomy" id="6280"/>
    <lineage>
        <taxon>Eukaryota</taxon>
        <taxon>Metazoa</taxon>
        <taxon>Ecdysozoa</taxon>
        <taxon>Nematoda</taxon>
        <taxon>Chromadorea</taxon>
        <taxon>Rhabditida</taxon>
        <taxon>Spirurina</taxon>
        <taxon>Spiruromorpha</taxon>
        <taxon>Filarioidea</taxon>
        <taxon>Onchocercidae</taxon>
        <taxon>Brugia</taxon>
    </lineage>
</organism>
<name>A0A0N4T3I2_BRUPA</name>
<dbReference type="EMBL" id="UZAD01000486">
    <property type="protein sequence ID" value="VDN83918.1"/>
    <property type="molecule type" value="Genomic_DNA"/>
</dbReference>
<dbReference type="AlphaFoldDB" id="A0A0N4T3I2"/>
<evidence type="ECO:0000313" key="3">
    <source>
        <dbReference type="WBParaSite" id="BPAG_0000276201-mRNA-1"/>
    </source>
</evidence>
<gene>
    <name evidence="1" type="ORF">BPAG_LOCUS2732</name>
</gene>
<reference evidence="3" key="1">
    <citation type="submission" date="2017-02" db="UniProtKB">
        <authorList>
            <consortium name="WormBaseParasite"/>
        </authorList>
    </citation>
    <scope>IDENTIFICATION</scope>
</reference>
<dbReference type="WBParaSite" id="BPAG_0000276201-mRNA-1">
    <property type="protein sequence ID" value="BPAG_0000276201-mRNA-1"/>
    <property type="gene ID" value="BPAG_0000276201"/>
</dbReference>
<evidence type="ECO:0000313" key="2">
    <source>
        <dbReference type="Proteomes" id="UP000278627"/>
    </source>
</evidence>
<protein>
    <submittedName>
        <fullName evidence="3">Secreted protein</fullName>
    </submittedName>
</protein>
<accession>A0A0N4T3I2</accession>
<evidence type="ECO:0000313" key="1">
    <source>
        <dbReference type="EMBL" id="VDN83918.1"/>
    </source>
</evidence>
<dbReference type="Proteomes" id="UP000278627">
    <property type="component" value="Unassembled WGS sequence"/>
</dbReference>
<reference evidence="1 2" key="2">
    <citation type="submission" date="2018-11" db="EMBL/GenBank/DDBJ databases">
        <authorList>
            <consortium name="Pathogen Informatics"/>
        </authorList>
    </citation>
    <scope>NUCLEOTIDE SEQUENCE [LARGE SCALE GENOMIC DNA]</scope>
</reference>
<keyword evidence="2" id="KW-1185">Reference proteome</keyword>
<proteinExistence type="predicted"/>
<sequence length="80" mass="9117">MAGVTVASLYSKSSTHTYTHTRTYIRTHARPHVLRNYLLGYYVIHAGIQLDLVRKPCRHCHLARTAPAFCLPDLIRKRAG</sequence>